<feature type="region of interest" description="Disordered" evidence="4">
    <location>
        <begin position="539"/>
        <end position="559"/>
    </location>
</feature>
<dbReference type="GeneID" id="100902056"/>
<dbReference type="InterPro" id="IPR050185">
    <property type="entry name" value="Ub_carboxyl-term_hydrolase"/>
</dbReference>
<keyword evidence="8" id="KW-0378">Hydrolase</keyword>
<dbReference type="CDD" id="cd02674">
    <property type="entry name" value="Peptidase_C19R"/>
    <property type="match status" value="1"/>
</dbReference>
<dbReference type="InterPro" id="IPR038765">
    <property type="entry name" value="Papain-like_cys_pep_sf"/>
</dbReference>
<sequence length="941" mass="106299">MVVKKRLHIAHDLNALKQEVAKFKSESLKNQNVRMLQRAMPTILQKANKEFESGDEESAFVLYMRFADVGETLQKKELIGNSERNSFLEDLKKAVTRCEQLSISLRERYEQARLEKELSSCPTPPDSVLDEPIVEQKPAEPVKDHRELLAPIKPSESPMTPLVNEISSMDSVISDTQNQKGPFFVTTKDLRELLLKRQALVLDVRSPEAFADSHISISPDIINIPKVYPGVTAFTLGGALSPQASELFNRRKNFQKVVIIDWDGQDPTAPYSKPYCVSEALKKWVSSDDAITCVHLKSGYKMWTTAFPHDTTNPKPDLELNTRENSENSTKRLGQAGDVRGLSWSPESFERKVDVVPSPTLAPIVTPRISVVPQVPLKPTFVGNDTAAPAGQKSSPVPAKEPESRLAGPVPRPAAATTPSAHVSDKSDCSEISKIDKTSQDTIKQFTKAVNEKISVQKPRTFSEAEGERSDYRYPKTTLMRSRSMGDIYEESTTHRDSFSRGLEDNVEAKRPSFDRSLKPTQSLEAATVHQPVDVLQGVNNNRNNHISSRGREDNISKSSGISVAPTRIEKVKPLIPPKNRRSQSPVQAYIYGAIDRTAGLRNLRNTCYLNSVVQALAHSTEFAQSFVRREHPALRHDQKQGSLASLFARLLSQLWSQTDTRESLTLFREQVGTRCPMYRSSDQQDSHEFLMSLLTVLHEDLNEAPKNNSQSSADDPDLVVTFEMLPTKLNEFFIAHRESQRSIVTNNFEGVLLSGLKCLTCEKDSYTFQVFTVLSVPVPSSWPQLDLQACFDQFFKEETVEEWHCPHCKKKRSATKQMKIARLPKHLIIHLIRFKNEPWISSLASIRKVNNKVHFTEDLDTRDFAQYVYSKNVQLKSYTLYGIVKHHGTLSNGHYIAECRFLGKQAQPWYSYNDQEVTPLRNTIDVDNAYMLFYSCVKNS</sequence>
<comment type="similarity">
    <text evidence="2">Belongs to the peptidase C19 family.</text>
</comment>
<feature type="compositionally biased region" description="Basic and acidic residues" evidence="4">
    <location>
        <begin position="316"/>
        <end position="330"/>
    </location>
</feature>
<dbReference type="Pfam" id="PF08969">
    <property type="entry name" value="USP8_dimer"/>
    <property type="match status" value="1"/>
</dbReference>
<dbReference type="Gene3D" id="1.20.58.80">
    <property type="entry name" value="Phosphotransferase system, lactose/cellobiose-type IIA subunit"/>
    <property type="match status" value="1"/>
</dbReference>
<dbReference type="PROSITE" id="PS50235">
    <property type="entry name" value="USP_3"/>
    <property type="match status" value="1"/>
</dbReference>
<dbReference type="GO" id="GO:0016579">
    <property type="term" value="P:protein deubiquitination"/>
    <property type="evidence" value="ECO:0007669"/>
    <property type="project" value="InterPro"/>
</dbReference>
<comment type="catalytic activity">
    <reaction evidence="1">
        <text>Thiol-dependent hydrolysis of ester, thioester, amide, peptide and isopeptide bonds formed by the C-terminal Gly of ubiquitin (a 76-residue protein attached to proteins as an intracellular targeting signal).</text>
        <dbReference type="EC" id="3.4.19.12"/>
    </reaction>
</comment>
<dbReference type="GO" id="GO:0004843">
    <property type="term" value="F:cysteine-type deubiquitinase activity"/>
    <property type="evidence" value="ECO:0007669"/>
    <property type="project" value="UniProtKB-EC"/>
</dbReference>
<dbReference type="InterPro" id="IPR001763">
    <property type="entry name" value="Rhodanese-like_dom"/>
</dbReference>
<dbReference type="Pfam" id="PF00581">
    <property type="entry name" value="Rhodanese"/>
    <property type="match status" value="1"/>
</dbReference>
<reference evidence="8" key="1">
    <citation type="submission" date="2025-08" db="UniProtKB">
        <authorList>
            <consortium name="RefSeq"/>
        </authorList>
    </citation>
    <scope>IDENTIFICATION</scope>
</reference>
<feature type="domain" description="Rhodanese" evidence="5">
    <location>
        <begin position="195"/>
        <end position="215"/>
    </location>
</feature>
<dbReference type="InterPro" id="IPR028889">
    <property type="entry name" value="USP"/>
</dbReference>
<keyword evidence="7" id="KW-1185">Reference proteome</keyword>
<dbReference type="EC" id="3.4.19.12" evidence="3"/>
<feature type="compositionally biased region" description="Basic and acidic residues" evidence="4">
    <location>
        <begin position="423"/>
        <end position="434"/>
    </location>
</feature>
<dbReference type="Pfam" id="PF00443">
    <property type="entry name" value="UCH"/>
    <property type="match status" value="1"/>
</dbReference>
<evidence type="ECO:0000256" key="3">
    <source>
        <dbReference type="ARBA" id="ARBA00012759"/>
    </source>
</evidence>
<dbReference type="RefSeq" id="XP_018493956.1">
    <property type="nucleotide sequence ID" value="XM_018638440.1"/>
</dbReference>
<dbReference type="InterPro" id="IPR015063">
    <property type="entry name" value="USP8_dimer"/>
</dbReference>
<evidence type="ECO:0000256" key="4">
    <source>
        <dbReference type="SAM" id="MobiDB-lite"/>
    </source>
</evidence>
<dbReference type="Gene3D" id="3.90.70.10">
    <property type="entry name" value="Cysteine proteinases"/>
    <property type="match status" value="1"/>
</dbReference>
<dbReference type="Gene3D" id="3.40.250.10">
    <property type="entry name" value="Rhodanese-like domain"/>
    <property type="match status" value="1"/>
</dbReference>
<feature type="domain" description="USP" evidence="6">
    <location>
        <begin position="599"/>
        <end position="938"/>
    </location>
</feature>
<feature type="compositionally biased region" description="Polar residues" evidence="4">
    <location>
        <begin position="539"/>
        <end position="548"/>
    </location>
</feature>
<dbReference type="InterPro" id="IPR018200">
    <property type="entry name" value="USP_CS"/>
</dbReference>
<dbReference type="PROSITE" id="PS50206">
    <property type="entry name" value="RHODANESE_3"/>
    <property type="match status" value="1"/>
</dbReference>
<feature type="region of interest" description="Disordered" evidence="4">
    <location>
        <begin position="309"/>
        <end position="341"/>
    </location>
</feature>
<dbReference type="SUPFAM" id="SSF54001">
    <property type="entry name" value="Cysteine proteinases"/>
    <property type="match status" value="1"/>
</dbReference>
<dbReference type="InterPro" id="IPR036873">
    <property type="entry name" value="Rhodanese-like_dom_sf"/>
</dbReference>
<dbReference type="InterPro" id="IPR001394">
    <property type="entry name" value="Peptidase_C19_UCH"/>
</dbReference>
<evidence type="ECO:0000313" key="8">
    <source>
        <dbReference type="RefSeq" id="XP_018493956.1"/>
    </source>
</evidence>
<evidence type="ECO:0000256" key="1">
    <source>
        <dbReference type="ARBA" id="ARBA00000707"/>
    </source>
</evidence>
<proteinExistence type="inferred from homology"/>
<dbReference type="KEGG" id="goe:100902056"/>
<name>A0AAJ7L3T8_9ACAR</name>
<dbReference type="PANTHER" id="PTHR21646">
    <property type="entry name" value="UBIQUITIN CARBOXYL-TERMINAL HYDROLASE"/>
    <property type="match status" value="1"/>
</dbReference>
<accession>A0AAJ7L3T8</accession>
<evidence type="ECO:0000313" key="7">
    <source>
        <dbReference type="Proteomes" id="UP000694867"/>
    </source>
</evidence>
<protein>
    <recommendedName>
        <fullName evidence="3">ubiquitinyl hydrolase 1</fullName>
        <ecNumber evidence="3">3.4.19.12</ecNumber>
    </recommendedName>
</protein>
<dbReference type="SUPFAM" id="SSF52821">
    <property type="entry name" value="Rhodanese/Cell cycle control phosphatase"/>
    <property type="match status" value="1"/>
</dbReference>
<dbReference type="PROSITE" id="PS00973">
    <property type="entry name" value="USP_2"/>
    <property type="match status" value="1"/>
</dbReference>
<gene>
    <name evidence="8" type="primary">LOC100902056</name>
</gene>
<evidence type="ECO:0000259" key="6">
    <source>
        <dbReference type="PROSITE" id="PS50235"/>
    </source>
</evidence>
<dbReference type="SUPFAM" id="SSF140856">
    <property type="entry name" value="USP8 N-terminal domain-like"/>
    <property type="match status" value="1"/>
</dbReference>
<dbReference type="CDD" id="cd00158">
    <property type="entry name" value="RHOD"/>
    <property type="match status" value="1"/>
</dbReference>
<dbReference type="Proteomes" id="UP000694867">
    <property type="component" value="Unplaced"/>
</dbReference>
<dbReference type="AlphaFoldDB" id="A0AAJ7L3T8"/>
<organism evidence="7 8">
    <name type="scientific">Galendromus occidentalis</name>
    <name type="common">western predatory mite</name>
    <dbReference type="NCBI Taxonomy" id="34638"/>
    <lineage>
        <taxon>Eukaryota</taxon>
        <taxon>Metazoa</taxon>
        <taxon>Ecdysozoa</taxon>
        <taxon>Arthropoda</taxon>
        <taxon>Chelicerata</taxon>
        <taxon>Arachnida</taxon>
        <taxon>Acari</taxon>
        <taxon>Parasitiformes</taxon>
        <taxon>Mesostigmata</taxon>
        <taxon>Gamasina</taxon>
        <taxon>Phytoseioidea</taxon>
        <taxon>Phytoseiidae</taxon>
        <taxon>Typhlodrominae</taxon>
        <taxon>Galendromus</taxon>
    </lineage>
</organism>
<feature type="region of interest" description="Disordered" evidence="4">
    <location>
        <begin position="383"/>
        <end position="434"/>
    </location>
</feature>
<evidence type="ECO:0000259" key="5">
    <source>
        <dbReference type="PROSITE" id="PS50206"/>
    </source>
</evidence>
<evidence type="ECO:0000256" key="2">
    <source>
        <dbReference type="ARBA" id="ARBA00009085"/>
    </source>
</evidence>